<dbReference type="FunFam" id="3.40.50.1860:FF:000001">
    <property type="entry name" value="Glutamate racemase"/>
    <property type="match status" value="1"/>
</dbReference>
<dbReference type="AlphaFoldDB" id="A0AB94ID14"/>
<sequence>MIIHKTDQKTTILILDSGIGGLSVYKKIHQLLPNLNYIYAFDNAGFPYGDKPDSIVVQRIKSLIEKIIQQYSIDIVVIACNTASTICLPILREQFQFPIVGVVPAIKPAAEMSKNKHIGLLATKATVNRAYTLDLIKQFASDCHVELLGVSELAIMAENKLHGEPVNIPLLRQLMTPWLSLPTPPDTIVLGCTHYPFIKDELNLLFPDVNFVDSGNAVAKRVAFLLNNKLNNNSETSLNITHQLISTALDNKAETIILSLFEHELFEYQTITL</sequence>
<comment type="similarity">
    <text evidence="7">Belongs to the aspartate/glutamate racemases family.</text>
</comment>
<dbReference type="InterPro" id="IPR004391">
    <property type="entry name" value="Glu_race"/>
</dbReference>
<dbReference type="SUPFAM" id="SSF53681">
    <property type="entry name" value="Aspartate/glutamate racemase"/>
    <property type="match status" value="2"/>
</dbReference>
<organism evidence="8 9">
    <name type="scientific">Candidatus Schmidhempelia bombi str. Bimp</name>
    <dbReference type="NCBI Taxonomy" id="1387197"/>
    <lineage>
        <taxon>Bacteria</taxon>
        <taxon>Pseudomonadati</taxon>
        <taxon>Pseudomonadota</taxon>
        <taxon>Gammaproteobacteria</taxon>
        <taxon>Orbales</taxon>
        <taxon>Orbaceae</taxon>
        <taxon>Candidatus Schmidhempelia</taxon>
    </lineage>
</organism>
<evidence type="ECO:0000256" key="6">
    <source>
        <dbReference type="ARBA" id="ARBA00023316"/>
    </source>
</evidence>
<dbReference type="InterPro" id="IPR018187">
    <property type="entry name" value="Asp/Glu_racemase_AS_1"/>
</dbReference>
<feature type="active site" description="Proton donor/acceptor" evidence="7">
    <location>
        <position position="80"/>
    </location>
</feature>
<evidence type="ECO:0000256" key="3">
    <source>
        <dbReference type="ARBA" id="ARBA00022960"/>
    </source>
</evidence>
<dbReference type="HAMAP" id="MF_00258">
    <property type="entry name" value="Glu_racemase"/>
    <property type="match status" value="1"/>
</dbReference>
<comment type="caution">
    <text evidence="8">The sequence shown here is derived from an EMBL/GenBank/DDBJ whole genome shotgun (WGS) entry which is preliminary data.</text>
</comment>
<dbReference type="GO" id="GO:0008881">
    <property type="term" value="F:glutamate racemase activity"/>
    <property type="evidence" value="ECO:0007669"/>
    <property type="project" value="UniProtKB-UniRule"/>
</dbReference>
<keyword evidence="9" id="KW-1185">Reference proteome</keyword>
<dbReference type="Proteomes" id="UP000506160">
    <property type="component" value="Unassembled WGS sequence"/>
</dbReference>
<protein>
    <recommendedName>
        <fullName evidence="2 7">Glutamate racemase</fullName>
        <ecNumber evidence="2 7">5.1.1.3</ecNumber>
    </recommendedName>
</protein>
<accession>A0AB94ID14</accession>
<dbReference type="GO" id="GO:0071555">
    <property type="term" value="P:cell wall organization"/>
    <property type="evidence" value="ECO:0007669"/>
    <property type="project" value="UniProtKB-KW"/>
</dbReference>
<comment type="function">
    <text evidence="7">Provides the (R)-glutamate required for cell wall biosynthesis.</text>
</comment>
<dbReference type="GO" id="GO:0009252">
    <property type="term" value="P:peptidoglycan biosynthetic process"/>
    <property type="evidence" value="ECO:0007669"/>
    <property type="project" value="UniProtKB-UniRule"/>
</dbReference>
<dbReference type="NCBIfam" id="TIGR00067">
    <property type="entry name" value="glut_race"/>
    <property type="match status" value="1"/>
</dbReference>
<dbReference type="RefSeq" id="WP_024495903.1">
    <property type="nucleotide sequence ID" value="NZ_AWGA01000044.1"/>
</dbReference>
<dbReference type="PANTHER" id="PTHR21198">
    <property type="entry name" value="GLUTAMATE RACEMASE"/>
    <property type="match status" value="1"/>
</dbReference>
<keyword evidence="3 7" id="KW-0133">Cell shape</keyword>
<dbReference type="Pfam" id="PF01177">
    <property type="entry name" value="Asp_Glu_race"/>
    <property type="match status" value="1"/>
</dbReference>
<proteinExistence type="inferred from homology"/>
<dbReference type="PANTHER" id="PTHR21198:SF2">
    <property type="entry name" value="GLUTAMATE RACEMASE"/>
    <property type="match status" value="1"/>
</dbReference>
<keyword evidence="5 7" id="KW-0413">Isomerase</keyword>
<comment type="pathway">
    <text evidence="7">Cell wall biogenesis; peptidoglycan biosynthesis.</text>
</comment>
<dbReference type="InterPro" id="IPR015942">
    <property type="entry name" value="Asp/Glu/hydantoin_racemase"/>
</dbReference>
<dbReference type="InterPro" id="IPR033134">
    <property type="entry name" value="Asp/Glu_racemase_AS_2"/>
</dbReference>
<evidence type="ECO:0000256" key="7">
    <source>
        <dbReference type="HAMAP-Rule" id="MF_00258"/>
    </source>
</evidence>
<feature type="binding site" evidence="7">
    <location>
        <begin position="48"/>
        <end position="49"/>
    </location>
    <ligand>
        <name>substrate</name>
    </ligand>
</feature>
<reference evidence="8 9" key="1">
    <citation type="journal article" date="2014" name="Appl. Environ. Microbiol.">
        <title>Genomic features of a bumble bee symbiont reflect its host environment.</title>
        <authorList>
            <person name="Martinson V.G."/>
            <person name="Magoc T."/>
            <person name="Koch H."/>
            <person name="Salzberg S.L."/>
            <person name="Moran N.A."/>
        </authorList>
    </citation>
    <scope>NUCLEOTIDE SEQUENCE [LARGE SCALE GENOMIC DNA]</scope>
    <source>
        <strain evidence="8 9">Bimp</strain>
    </source>
</reference>
<evidence type="ECO:0000256" key="5">
    <source>
        <dbReference type="ARBA" id="ARBA00023235"/>
    </source>
</evidence>
<evidence type="ECO:0000256" key="2">
    <source>
        <dbReference type="ARBA" id="ARBA00013090"/>
    </source>
</evidence>
<feature type="active site" description="Proton donor/acceptor" evidence="7">
    <location>
        <position position="192"/>
    </location>
</feature>
<dbReference type="InterPro" id="IPR001920">
    <property type="entry name" value="Asp/Glu_race"/>
</dbReference>
<name>A0AB94ID14_9GAMM</name>
<evidence type="ECO:0000313" key="9">
    <source>
        <dbReference type="Proteomes" id="UP000506160"/>
    </source>
</evidence>
<evidence type="ECO:0000256" key="4">
    <source>
        <dbReference type="ARBA" id="ARBA00022984"/>
    </source>
</evidence>
<dbReference type="EMBL" id="AWGA01000044">
    <property type="protein sequence ID" value="TEA27314.1"/>
    <property type="molecule type" value="Genomic_DNA"/>
</dbReference>
<dbReference type="PROSITE" id="PS00923">
    <property type="entry name" value="ASP_GLU_RACEMASE_1"/>
    <property type="match status" value="1"/>
</dbReference>
<gene>
    <name evidence="7" type="primary">murI</name>
    <name evidence="8" type="ORF">O970_04200</name>
</gene>
<evidence type="ECO:0000256" key="1">
    <source>
        <dbReference type="ARBA" id="ARBA00001602"/>
    </source>
</evidence>
<keyword evidence="6 7" id="KW-0961">Cell wall biogenesis/degradation</keyword>
<dbReference type="EC" id="5.1.1.3" evidence="2 7"/>
<feature type="binding site" evidence="7">
    <location>
        <begin position="81"/>
        <end position="82"/>
    </location>
    <ligand>
        <name>substrate</name>
    </ligand>
</feature>
<evidence type="ECO:0000313" key="8">
    <source>
        <dbReference type="EMBL" id="TEA27314.1"/>
    </source>
</evidence>
<feature type="binding site" evidence="7">
    <location>
        <begin position="193"/>
        <end position="194"/>
    </location>
    <ligand>
        <name>substrate</name>
    </ligand>
</feature>
<dbReference type="GO" id="GO:0008360">
    <property type="term" value="P:regulation of cell shape"/>
    <property type="evidence" value="ECO:0007669"/>
    <property type="project" value="UniProtKB-KW"/>
</dbReference>
<comment type="catalytic activity">
    <reaction evidence="1 7">
        <text>L-glutamate = D-glutamate</text>
        <dbReference type="Rhea" id="RHEA:12813"/>
        <dbReference type="ChEBI" id="CHEBI:29985"/>
        <dbReference type="ChEBI" id="CHEBI:29986"/>
        <dbReference type="EC" id="5.1.1.3"/>
    </reaction>
</comment>
<feature type="binding site" evidence="7">
    <location>
        <begin position="16"/>
        <end position="17"/>
    </location>
    <ligand>
        <name>substrate</name>
    </ligand>
</feature>
<dbReference type="Gene3D" id="3.40.50.1860">
    <property type="match status" value="2"/>
</dbReference>
<dbReference type="PROSITE" id="PS00924">
    <property type="entry name" value="ASP_GLU_RACEMASE_2"/>
    <property type="match status" value="1"/>
</dbReference>
<keyword evidence="4 7" id="KW-0573">Peptidoglycan synthesis</keyword>